<keyword evidence="6" id="KW-0548">Nucleotidyltransferase</keyword>
<dbReference type="InterPro" id="IPR043128">
    <property type="entry name" value="Rev_trsase/Diguanyl_cyclase"/>
</dbReference>
<reference evidence="6 7" key="1">
    <citation type="submission" date="2022-11" db="EMBL/GenBank/DDBJ databases">
        <title>Spartinivicinus poritis sp. nov., isolated from scleractinian coral Porites lutea.</title>
        <authorList>
            <person name="Zhang G."/>
            <person name="Cai L."/>
            <person name="Wei Q."/>
        </authorList>
    </citation>
    <scope>NUCLEOTIDE SEQUENCE [LARGE SCALE GENOMIC DNA]</scope>
    <source>
        <strain evidence="6 7">A2-2</strain>
    </source>
</reference>
<dbReference type="RefSeq" id="WP_274689925.1">
    <property type="nucleotide sequence ID" value="NZ_JAPMOU010000022.1"/>
</dbReference>
<dbReference type="SUPFAM" id="SSF55073">
    <property type="entry name" value="Nucleotide cyclase"/>
    <property type="match status" value="1"/>
</dbReference>
<dbReference type="SMART" id="SM00267">
    <property type="entry name" value="GGDEF"/>
    <property type="match status" value="1"/>
</dbReference>
<proteinExistence type="predicted"/>
<dbReference type="CDD" id="cd01949">
    <property type="entry name" value="GGDEF"/>
    <property type="match status" value="1"/>
</dbReference>
<evidence type="ECO:0000313" key="6">
    <source>
        <dbReference type="EMBL" id="MDE1463592.1"/>
    </source>
</evidence>
<keyword evidence="6" id="KW-0808">Transferase</keyword>
<dbReference type="GO" id="GO:0052621">
    <property type="term" value="F:diguanylate cyclase activity"/>
    <property type="evidence" value="ECO:0007669"/>
    <property type="project" value="UniProtKB-EC"/>
</dbReference>
<evidence type="ECO:0000256" key="2">
    <source>
        <dbReference type="ARBA" id="ARBA00034247"/>
    </source>
</evidence>
<gene>
    <name evidence="6" type="ORF">ORQ98_16690</name>
</gene>
<dbReference type="Gene3D" id="3.30.70.270">
    <property type="match status" value="1"/>
</dbReference>
<sequence>MTGLNATSEDSQHWRNKYADKLAELDKLEQTAIEKIDQLRKALLVVNLACHGLHPALDVELTRFNKALRGENLSLDISRPLETLQEAAEPVIEGNYRQQTISALETALDAFNNIELGKQTSKEIKQYRKQIKQQSLSYSELPQLIEQFAELVAETLPTVQQGSTDLEADTKEPGKGLWQRLFGAESEEAGSTEHKADSSEDEQAVSDELKNKKLDSANETTVVQPDQQVAPTVAAEVSEQRFAQMHESEQVTALEQKFTTIIEHVGECLAVLLNQLAVPESVVDDSQYLKKKTEQGLTWFELVPALETVNVIILATIGELKAEFEHYLKTLNERLHTFQSTAVEAQADYQQALESADRYNQLIQQDLGELQNSVEQATDLEDLKQVVSNQLDKVLESLESQHTQLDNPPSLTDQLTQLVQRVSQMETQTKELENTLYKERAKALEDTLTGIANRQAYEERARYEFARWKRYQQPLVFAVADVDFFKKINDNYGHLAGDNLLKIIAKQLNKRLREVDFIARYGGEEFVIIMPNTNIVDAKSVMDSVRQGIADAPFHYQGNKLQITASFGLAACREGDESPKVVFDRADKALYEAKQTGRNRCCVA</sequence>
<dbReference type="Pfam" id="PF00990">
    <property type="entry name" value="GGDEF"/>
    <property type="match status" value="1"/>
</dbReference>
<name>A0ABT5UB97_9GAMM</name>
<keyword evidence="7" id="KW-1185">Reference proteome</keyword>
<comment type="catalytic activity">
    <reaction evidence="2">
        <text>2 GTP = 3',3'-c-di-GMP + 2 diphosphate</text>
        <dbReference type="Rhea" id="RHEA:24898"/>
        <dbReference type="ChEBI" id="CHEBI:33019"/>
        <dbReference type="ChEBI" id="CHEBI:37565"/>
        <dbReference type="ChEBI" id="CHEBI:58805"/>
        <dbReference type="EC" id="2.7.7.65"/>
    </reaction>
</comment>
<protein>
    <recommendedName>
        <fullName evidence="1">diguanylate cyclase</fullName>
        <ecNumber evidence="1">2.7.7.65</ecNumber>
    </recommendedName>
</protein>
<dbReference type="NCBIfam" id="TIGR00254">
    <property type="entry name" value="GGDEF"/>
    <property type="match status" value="1"/>
</dbReference>
<evidence type="ECO:0000313" key="7">
    <source>
        <dbReference type="Proteomes" id="UP001528823"/>
    </source>
</evidence>
<dbReference type="InterPro" id="IPR000160">
    <property type="entry name" value="GGDEF_dom"/>
</dbReference>
<dbReference type="PROSITE" id="PS50887">
    <property type="entry name" value="GGDEF"/>
    <property type="match status" value="1"/>
</dbReference>
<comment type="caution">
    <text evidence="6">The sequence shown here is derived from an EMBL/GenBank/DDBJ whole genome shotgun (WGS) entry which is preliminary data.</text>
</comment>
<dbReference type="PANTHER" id="PTHR45138">
    <property type="entry name" value="REGULATORY COMPONENTS OF SENSORY TRANSDUCTION SYSTEM"/>
    <property type="match status" value="1"/>
</dbReference>
<dbReference type="Proteomes" id="UP001528823">
    <property type="component" value="Unassembled WGS sequence"/>
</dbReference>
<accession>A0ABT5UB97</accession>
<organism evidence="6 7">
    <name type="scientific">Spartinivicinus poritis</name>
    <dbReference type="NCBI Taxonomy" id="2994640"/>
    <lineage>
        <taxon>Bacteria</taxon>
        <taxon>Pseudomonadati</taxon>
        <taxon>Pseudomonadota</taxon>
        <taxon>Gammaproteobacteria</taxon>
        <taxon>Oceanospirillales</taxon>
        <taxon>Zooshikellaceae</taxon>
        <taxon>Spartinivicinus</taxon>
    </lineage>
</organism>
<dbReference type="EC" id="2.7.7.65" evidence="1"/>
<dbReference type="PANTHER" id="PTHR45138:SF9">
    <property type="entry name" value="DIGUANYLATE CYCLASE DGCM-RELATED"/>
    <property type="match status" value="1"/>
</dbReference>
<dbReference type="InterPro" id="IPR029787">
    <property type="entry name" value="Nucleotide_cyclase"/>
</dbReference>
<evidence type="ECO:0000256" key="4">
    <source>
        <dbReference type="SAM" id="MobiDB-lite"/>
    </source>
</evidence>
<feature type="domain" description="GGDEF" evidence="5">
    <location>
        <begin position="473"/>
        <end position="604"/>
    </location>
</feature>
<dbReference type="Pfam" id="PF20975">
    <property type="entry name" value="DGCcoil"/>
    <property type="match status" value="1"/>
</dbReference>
<dbReference type="InterPro" id="IPR050469">
    <property type="entry name" value="Diguanylate_Cyclase"/>
</dbReference>
<evidence type="ECO:0000259" key="5">
    <source>
        <dbReference type="PROSITE" id="PS50887"/>
    </source>
</evidence>
<keyword evidence="3" id="KW-0175">Coiled coil</keyword>
<feature type="coiled-coil region" evidence="3">
    <location>
        <begin position="328"/>
        <end position="380"/>
    </location>
</feature>
<evidence type="ECO:0000256" key="1">
    <source>
        <dbReference type="ARBA" id="ARBA00012528"/>
    </source>
</evidence>
<dbReference type="InterPro" id="IPR048516">
    <property type="entry name" value="DGCcoil"/>
</dbReference>
<dbReference type="EMBL" id="JAPMOU010000022">
    <property type="protein sequence ID" value="MDE1463592.1"/>
    <property type="molecule type" value="Genomic_DNA"/>
</dbReference>
<feature type="region of interest" description="Disordered" evidence="4">
    <location>
        <begin position="185"/>
        <end position="207"/>
    </location>
</feature>
<evidence type="ECO:0000256" key="3">
    <source>
        <dbReference type="SAM" id="Coils"/>
    </source>
</evidence>
<feature type="coiled-coil region" evidence="3">
    <location>
        <begin position="11"/>
        <end position="42"/>
    </location>
</feature>